<dbReference type="SUPFAM" id="SSF101936">
    <property type="entry name" value="DNA-binding pseudobarrel domain"/>
    <property type="match status" value="1"/>
</dbReference>
<keyword evidence="4" id="KW-0804">Transcription</keyword>
<evidence type="ECO:0000313" key="8">
    <source>
        <dbReference type="EMBL" id="KAF5744431.1"/>
    </source>
</evidence>
<accession>A0A7J7DDP5</accession>
<keyword evidence="2" id="KW-0805">Transcription regulation</keyword>
<dbReference type="Pfam" id="PF02362">
    <property type="entry name" value="B3"/>
    <property type="match status" value="1"/>
</dbReference>
<evidence type="ECO:0000256" key="2">
    <source>
        <dbReference type="ARBA" id="ARBA00023015"/>
    </source>
</evidence>
<gene>
    <name evidence="8" type="ORF">HS088_TW07G00002</name>
</gene>
<dbReference type="Gene3D" id="2.40.330.10">
    <property type="entry name" value="DNA-binding pseudobarrel domain"/>
    <property type="match status" value="1"/>
</dbReference>
<dbReference type="InterPro" id="IPR015300">
    <property type="entry name" value="DNA-bd_pseudobarrel_sf"/>
</dbReference>
<proteinExistence type="predicted"/>
<dbReference type="GO" id="GO:0005634">
    <property type="term" value="C:nucleus"/>
    <property type="evidence" value="ECO:0007669"/>
    <property type="project" value="UniProtKB-SubCell"/>
</dbReference>
<organism evidence="8 9">
    <name type="scientific">Tripterygium wilfordii</name>
    <name type="common">Thunder God vine</name>
    <dbReference type="NCBI Taxonomy" id="458696"/>
    <lineage>
        <taxon>Eukaryota</taxon>
        <taxon>Viridiplantae</taxon>
        <taxon>Streptophyta</taxon>
        <taxon>Embryophyta</taxon>
        <taxon>Tracheophyta</taxon>
        <taxon>Spermatophyta</taxon>
        <taxon>Magnoliopsida</taxon>
        <taxon>eudicotyledons</taxon>
        <taxon>Gunneridae</taxon>
        <taxon>Pentapetalae</taxon>
        <taxon>rosids</taxon>
        <taxon>fabids</taxon>
        <taxon>Celastrales</taxon>
        <taxon>Celastraceae</taxon>
        <taxon>Tripterygium</taxon>
    </lineage>
</organism>
<protein>
    <submittedName>
        <fullName evidence="8">Serine/arginine repetitive matrix protein 1</fullName>
    </submittedName>
</protein>
<comment type="caution">
    <text evidence="8">The sequence shown here is derived from an EMBL/GenBank/DDBJ whole genome shotgun (WGS) entry which is preliminary data.</text>
</comment>
<evidence type="ECO:0000256" key="5">
    <source>
        <dbReference type="ARBA" id="ARBA00023242"/>
    </source>
</evidence>
<dbReference type="SMART" id="SM01019">
    <property type="entry name" value="B3"/>
    <property type="match status" value="1"/>
</dbReference>
<evidence type="ECO:0000256" key="6">
    <source>
        <dbReference type="SAM" id="MobiDB-lite"/>
    </source>
</evidence>
<dbReference type="InterPro" id="IPR044837">
    <property type="entry name" value="REM16-like"/>
</dbReference>
<feature type="region of interest" description="Disordered" evidence="6">
    <location>
        <begin position="46"/>
        <end position="77"/>
    </location>
</feature>
<comment type="subcellular location">
    <subcellularLocation>
        <location evidence="1">Nucleus</location>
    </subcellularLocation>
</comment>
<dbReference type="GO" id="GO:0003677">
    <property type="term" value="F:DNA binding"/>
    <property type="evidence" value="ECO:0007669"/>
    <property type="project" value="UniProtKB-KW"/>
</dbReference>
<dbReference type="OrthoDB" id="1909330at2759"/>
<dbReference type="CDD" id="cd10017">
    <property type="entry name" value="B3_DNA"/>
    <property type="match status" value="1"/>
</dbReference>
<evidence type="ECO:0000256" key="4">
    <source>
        <dbReference type="ARBA" id="ARBA00023163"/>
    </source>
</evidence>
<keyword evidence="9" id="KW-1185">Reference proteome</keyword>
<feature type="region of interest" description="Disordered" evidence="6">
    <location>
        <begin position="376"/>
        <end position="418"/>
    </location>
</feature>
<dbReference type="InParanoid" id="A0A7J7DDP5"/>
<evidence type="ECO:0000259" key="7">
    <source>
        <dbReference type="PROSITE" id="PS50863"/>
    </source>
</evidence>
<feature type="domain" description="TF-B3" evidence="7">
    <location>
        <begin position="142"/>
        <end position="233"/>
    </location>
</feature>
<dbReference type="PROSITE" id="PS50863">
    <property type="entry name" value="B3"/>
    <property type="match status" value="1"/>
</dbReference>
<dbReference type="PANTHER" id="PTHR31391">
    <property type="entry name" value="B3 DOMAIN-CONTAINING PROTEIN OS11G0197600-RELATED"/>
    <property type="match status" value="1"/>
</dbReference>
<dbReference type="PANTHER" id="PTHR31391:SF3">
    <property type="entry name" value="B3 DOMAIN-CONTAINING PROTEIN OS05G0481400"/>
    <property type="match status" value="1"/>
</dbReference>
<dbReference type="FunCoup" id="A0A7J7DDP5">
    <property type="interactions" value="99"/>
</dbReference>
<evidence type="ECO:0000313" key="9">
    <source>
        <dbReference type="Proteomes" id="UP000593562"/>
    </source>
</evidence>
<name>A0A7J7DDP5_TRIWF</name>
<dbReference type="Proteomes" id="UP000593562">
    <property type="component" value="Unassembled WGS sequence"/>
</dbReference>
<dbReference type="EMBL" id="JAAARO010000007">
    <property type="protein sequence ID" value="KAF5744431.1"/>
    <property type="molecule type" value="Genomic_DNA"/>
</dbReference>
<reference evidence="8 9" key="1">
    <citation type="journal article" date="2020" name="Nat. Commun.">
        <title>Genome of Tripterygium wilfordii and identification of cytochrome P450 involved in triptolide biosynthesis.</title>
        <authorList>
            <person name="Tu L."/>
            <person name="Su P."/>
            <person name="Zhang Z."/>
            <person name="Gao L."/>
            <person name="Wang J."/>
            <person name="Hu T."/>
            <person name="Zhou J."/>
            <person name="Zhang Y."/>
            <person name="Zhao Y."/>
            <person name="Liu Y."/>
            <person name="Song Y."/>
            <person name="Tong Y."/>
            <person name="Lu Y."/>
            <person name="Yang J."/>
            <person name="Xu C."/>
            <person name="Jia M."/>
            <person name="Peters R.J."/>
            <person name="Huang L."/>
            <person name="Gao W."/>
        </authorList>
    </citation>
    <scope>NUCLEOTIDE SEQUENCE [LARGE SCALE GENOMIC DNA]</scope>
    <source>
        <strain evidence="9">cv. XIE 37</strain>
        <tissue evidence="8">Leaf</tissue>
    </source>
</reference>
<feature type="compositionally biased region" description="Basic residues" evidence="6">
    <location>
        <begin position="403"/>
        <end position="418"/>
    </location>
</feature>
<keyword evidence="3" id="KW-0238">DNA-binding</keyword>
<dbReference type="AlphaFoldDB" id="A0A7J7DDP5"/>
<evidence type="ECO:0000256" key="1">
    <source>
        <dbReference type="ARBA" id="ARBA00004123"/>
    </source>
</evidence>
<keyword evidence="5" id="KW-0539">Nucleus</keyword>
<dbReference type="InterPro" id="IPR003340">
    <property type="entry name" value="B3_DNA-bd"/>
</dbReference>
<evidence type="ECO:0000256" key="3">
    <source>
        <dbReference type="ARBA" id="ARBA00023125"/>
    </source>
</evidence>
<sequence length="418" mass="47174">MAPDVVSEDNIYEEARRQRLHDNQKKFEELGVLKISKTLSNLTIPAKKSQPRQWKLKSQSTPTVEPRRSSRARNPVRSYSDDMAIDIPLLRKSNRSHSSSFSTSYLARPLDEVKIASFEERKKALHAAEKIQSSLQSENPSFVKSMVRSHVYSCFWLGLPSQFCKEHLSNRGSEMVLEDENGNEYDAVYIGSRAGLSGGWRGFALEHKLDDGDALVFELVEPTRLKIYIVRVSSLLSQRHNMNIEEKERSTVAQKRSKRNANLASNAFEHEKDGNPSSYKLRLQSRAVSGGNSEDANLKNNVANMKLKGDAKLSVKAIEHKTDDISSAQKLQEILAQHSAVREGKPEGFNLKNTGDEIPGPQKQLQNEAVISCKRQKIGSSVKADSPSKEMRYVEDEDNPAFKPRKKPVPRLFRKKLS</sequence>